<dbReference type="InterPro" id="IPR027417">
    <property type="entry name" value="P-loop_NTPase"/>
</dbReference>
<dbReference type="EMBL" id="LT601547">
    <property type="protein sequence ID" value="SCA78650.1"/>
    <property type="molecule type" value="Genomic_DNA"/>
</dbReference>
<sequence>MVPEILLACSTIVHIETLHALIQTESSYNPYAIAVVNDIPLAQQPKTLQEAELVIDELEAKKINYSVGLGQVNKGNFAKYGVTGKQLLDSCTNIKVSEKILSACYAKSPNKSVAEALSCYYAGNFSYGFVREGKYGITRLLENIQEDTENPNSLYSRLTIWKKGGIYGWVFDNENDQFSFDDRIIYGFDGTEILDNAAVINAIAYYLLYRVQQTLDGRRMVVFLDEFWKWLQGESFREFTFDGLKTMRKKNGFVVPITQSPSELLKSDIARAIIEQVETFIYLPNSKADRNEYINHFRVSEKEFDLITGLEDDSRMFLVKKGNENDNRGNTGIKKCLKVV</sequence>
<organism evidence="2">
    <name type="scientific">Aggregatibacter actinomycetemcomitans</name>
    <name type="common">Actinobacillus actinomycetemcomitans</name>
    <name type="synonym">Haemophilus actinomycetemcomitans</name>
    <dbReference type="NCBI Taxonomy" id="714"/>
    <lineage>
        <taxon>Bacteria</taxon>
        <taxon>Pseudomonadati</taxon>
        <taxon>Pseudomonadota</taxon>
        <taxon>Gammaproteobacteria</taxon>
        <taxon>Pasteurellales</taxon>
        <taxon>Pasteurellaceae</taxon>
        <taxon>Aggregatibacter</taxon>
    </lineage>
</organism>
<dbReference type="Gene3D" id="1.10.530.10">
    <property type="match status" value="1"/>
</dbReference>
<dbReference type="InterPro" id="IPR023346">
    <property type="entry name" value="Lysozyme-like_dom_sf"/>
</dbReference>
<dbReference type="CDD" id="cd01127">
    <property type="entry name" value="TrwB_TraG_TraD_VirD4"/>
    <property type="match status" value="1"/>
</dbReference>
<protein>
    <submittedName>
        <fullName evidence="2">CagE</fullName>
    </submittedName>
</protein>
<dbReference type="CDD" id="cd16892">
    <property type="entry name" value="LT_VirB1-like"/>
    <property type="match status" value="1"/>
</dbReference>
<accession>A0A1C3S3J1</accession>
<feature type="domain" description="TraG P-loop" evidence="1">
    <location>
        <begin position="124"/>
        <end position="307"/>
    </location>
</feature>
<dbReference type="SUPFAM" id="SSF53955">
    <property type="entry name" value="Lysozyme-like"/>
    <property type="match status" value="1"/>
</dbReference>
<evidence type="ECO:0000313" key="2">
    <source>
        <dbReference type="EMBL" id="SCA78650.1"/>
    </source>
</evidence>
<dbReference type="SMR" id="A0A1C3S3J1"/>
<dbReference type="InterPro" id="IPR043964">
    <property type="entry name" value="P-loop_TraG"/>
</dbReference>
<dbReference type="InterPro" id="IPR051162">
    <property type="entry name" value="T4SS_component"/>
</dbReference>
<dbReference type="PANTHER" id="PTHR30121:SF12">
    <property type="entry name" value="TYPE IV SECRETION SYSTEM PROTEIN CAGE"/>
    <property type="match status" value="1"/>
</dbReference>
<dbReference type="PANTHER" id="PTHR30121">
    <property type="entry name" value="UNCHARACTERIZED PROTEIN YJGR-RELATED"/>
    <property type="match status" value="1"/>
</dbReference>
<evidence type="ECO:0000259" key="1">
    <source>
        <dbReference type="Pfam" id="PF19044"/>
    </source>
</evidence>
<dbReference type="AlphaFoldDB" id="A0A1C3S3J1"/>
<gene>
    <name evidence="2" type="primary">cagE</name>
</gene>
<dbReference type="Gene3D" id="3.40.50.300">
    <property type="entry name" value="P-loop containing nucleotide triphosphate hydrolases"/>
    <property type="match status" value="1"/>
</dbReference>
<reference evidence="2" key="1">
    <citation type="submission" date="2016-06" db="EMBL/GenBank/DDBJ databases">
        <title>The cagE gene in Aggregatibacter actinomycetemcomitans: a putative virulence marker.</title>
        <authorList>
            <person name="Johansson A."/>
            <person name="Claesson R."/>
            <person name="Hoglund Aberg C."/>
            <person name="Haubek D."/>
            <person name="Oscarsson J."/>
        </authorList>
    </citation>
    <scope>NUCLEOTIDE SEQUENCE</scope>
    <source>
        <strain evidence="2">575G</strain>
    </source>
</reference>
<proteinExistence type="predicted"/>
<dbReference type="Pfam" id="PF19044">
    <property type="entry name" value="P-loop_TraG"/>
    <property type="match status" value="1"/>
</dbReference>
<name>A0A1C3S3J1_AGGAC</name>
<dbReference type="SUPFAM" id="SSF52540">
    <property type="entry name" value="P-loop containing nucleoside triphosphate hydrolases"/>
    <property type="match status" value="1"/>
</dbReference>